<protein>
    <recommendedName>
        <fullName evidence="6">Spermatid maturation protein 1 N-terminal domain-containing protein</fullName>
    </recommendedName>
</protein>
<keyword evidence="3 5" id="KW-1133">Transmembrane helix</keyword>
<dbReference type="GO" id="GO:0016020">
    <property type="term" value="C:membrane"/>
    <property type="evidence" value="ECO:0007669"/>
    <property type="project" value="UniProtKB-SubCell"/>
</dbReference>
<evidence type="ECO:0000313" key="7">
    <source>
        <dbReference type="Ensembl" id="ENSCCNP00000016934.1"/>
    </source>
</evidence>
<keyword evidence="2 5" id="KW-0812">Transmembrane</keyword>
<accession>A0A8C0X2H0</accession>
<gene>
    <name evidence="7" type="primary">Spem2</name>
</gene>
<dbReference type="PANTHER" id="PTHR34834">
    <property type="entry name" value="SPERMATID MATURATION PROTEIN 1"/>
    <property type="match status" value="1"/>
</dbReference>
<organism evidence="7">
    <name type="scientific">Castor canadensis</name>
    <name type="common">American beaver</name>
    <dbReference type="NCBI Taxonomy" id="51338"/>
    <lineage>
        <taxon>Eukaryota</taxon>
        <taxon>Metazoa</taxon>
        <taxon>Chordata</taxon>
        <taxon>Craniata</taxon>
        <taxon>Vertebrata</taxon>
        <taxon>Euteleostomi</taxon>
        <taxon>Mammalia</taxon>
        <taxon>Eutheria</taxon>
        <taxon>Euarchontoglires</taxon>
        <taxon>Glires</taxon>
        <taxon>Rodentia</taxon>
        <taxon>Castorimorpha</taxon>
        <taxon>Castoridae</taxon>
        <taxon>Castor</taxon>
    </lineage>
</organism>
<evidence type="ECO:0000256" key="5">
    <source>
        <dbReference type="SAM" id="Phobius"/>
    </source>
</evidence>
<feature type="domain" description="Spermatid maturation protein 1 N-terminal" evidence="6">
    <location>
        <begin position="1"/>
        <end position="67"/>
    </location>
</feature>
<dbReference type="AlphaFoldDB" id="A0A8C0X2H0"/>
<comment type="subcellular location">
    <subcellularLocation>
        <location evidence="1">Membrane</location>
        <topology evidence="1">Single-pass membrane protein</topology>
    </subcellularLocation>
</comment>
<evidence type="ECO:0000256" key="2">
    <source>
        <dbReference type="ARBA" id="ARBA00022692"/>
    </source>
</evidence>
<evidence type="ECO:0000256" key="1">
    <source>
        <dbReference type="ARBA" id="ARBA00004167"/>
    </source>
</evidence>
<dbReference type="InterPro" id="IPR031368">
    <property type="entry name" value="SPEM1_N"/>
</dbReference>
<keyword evidence="4 5" id="KW-0472">Membrane</keyword>
<evidence type="ECO:0000256" key="3">
    <source>
        <dbReference type="ARBA" id="ARBA00022989"/>
    </source>
</evidence>
<dbReference type="Pfam" id="PF15670">
    <property type="entry name" value="Spem1"/>
    <property type="match status" value="1"/>
</dbReference>
<feature type="transmembrane region" description="Helical" evidence="5">
    <location>
        <begin position="26"/>
        <end position="48"/>
    </location>
</feature>
<dbReference type="PANTHER" id="PTHR34834:SF2">
    <property type="entry name" value="SPEM FAMILY MEMBER 2"/>
    <property type="match status" value="1"/>
</dbReference>
<evidence type="ECO:0000256" key="4">
    <source>
        <dbReference type="ARBA" id="ARBA00023136"/>
    </source>
</evidence>
<reference evidence="7" key="1">
    <citation type="submission" date="2023-09" db="UniProtKB">
        <authorList>
            <consortium name="Ensembl"/>
        </authorList>
    </citation>
    <scope>IDENTIFICATION</scope>
</reference>
<sequence length="120" mass="13252">MENQLWHDTLGCCNQYQESPQDAEDILFLLLSLIVLVNISINVATVMWNGFQNALDKMTHWMNQKRQGFLWNPGQPATTLSLPVTRAAPLAQACGGQVRAEAAFLLTPLLTVPKLGQCGD</sequence>
<proteinExistence type="predicted"/>
<evidence type="ECO:0000259" key="6">
    <source>
        <dbReference type="Pfam" id="PF15670"/>
    </source>
</evidence>
<dbReference type="Ensembl" id="ENSCCNT00000022034.1">
    <property type="protein sequence ID" value="ENSCCNP00000016934.1"/>
    <property type="gene ID" value="ENSCCNG00000017206.1"/>
</dbReference>
<name>A0A8C0X2H0_CASCN</name>